<dbReference type="EMBL" id="JAUEDM010000005">
    <property type="protein sequence ID" value="KAK3316872.1"/>
    <property type="molecule type" value="Genomic_DNA"/>
</dbReference>
<evidence type="ECO:0000313" key="4">
    <source>
        <dbReference type="Proteomes" id="UP001283341"/>
    </source>
</evidence>
<feature type="domain" description="C2H2-type" evidence="2">
    <location>
        <begin position="344"/>
        <end position="365"/>
    </location>
</feature>
<accession>A0AAE0I2B7</accession>
<dbReference type="Gene3D" id="3.30.160.60">
    <property type="entry name" value="Classic Zinc Finger"/>
    <property type="match status" value="1"/>
</dbReference>
<comment type="caution">
    <text evidence="3">The sequence shown here is derived from an EMBL/GenBank/DDBJ whole genome shotgun (WGS) entry which is preliminary data.</text>
</comment>
<dbReference type="InterPro" id="IPR013087">
    <property type="entry name" value="Znf_C2H2_type"/>
</dbReference>
<dbReference type="Proteomes" id="UP001283341">
    <property type="component" value="Unassembled WGS sequence"/>
</dbReference>
<keyword evidence="4" id="KW-1185">Reference proteome</keyword>
<evidence type="ECO:0000313" key="3">
    <source>
        <dbReference type="EMBL" id="KAK3316872.1"/>
    </source>
</evidence>
<dbReference type="SMART" id="SM00355">
    <property type="entry name" value="ZnF_C2H2"/>
    <property type="match status" value="2"/>
</dbReference>
<proteinExistence type="predicted"/>
<evidence type="ECO:0000256" key="1">
    <source>
        <dbReference type="SAM" id="MobiDB-lite"/>
    </source>
</evidence>
<feature type="region of interest" description="Disordered" evidence="1">
    <location>
        <begin position="259"/>
        <end position="305"/>
    </location>
</feature>
<organism evidence="3 4">
    <name type="scientific">Apodospora peruviana</name>
    <dbReference type="NCBI Taxonomy" id="516989"/>
    <lineage>
        <taxon>Eukaryota</taxon>
        <taxon>Fungi</taxon>
        <taxon>Dikarya</taxon>
        <taxon>Ascomycota</taxon>
        <taxon>Pezizomycotina</taxon>
        <taxon>Sordariomycetes</taxon>
        <taxon>Sordariomycetidae</taxon>
        <taxon>Sordariales</taxon>
        <taxon>Lasiosphaeriaceae</taxon>
        <taxon>Apodospora</taxon>
    </lineage>
</organism>
<protein>
    <recommendedName>
        <fullName evidence="2">C2H2-type domain-containing protein</fullName>
    </recommendedName>
</protein>
<feature type="compositionally biased region" description="Low complexity" evidence="1">
    <location>
        <begin position="197"/>
        <end position="230"/>
    </location>
</feature>
<reference evidence="3" key="1">
    <citation type="journal article" date="2023" name="Mol. Phylogenet. Evol.">
        <title>Genome-scale phylogeny and comparative genomics of the fungal order Sordariales.</title>
        <authorList>
            <person name="Hensen N."/>
            <person name="Bonometti L."/>
            <person name="Westerberg I."/>
            <person name="Brannstrom I.O."/>
            <person name="Guillou S."/>
            <person name="Cros-Aarteil S."/>
            <person name="Calhoun S."/>
            <person name="Haridas S."/>
            <person name="Kuo A."/>
            <person name="Mondo S."/>
            <person name="Pangilinan J."/>
            <person name="Riley R."/>
            <person name="LaButti K."/>
            <person name="Andreopoulos B."/>
            <person name="Lipzen A."/>
            <person name="Chen C."/>
            <person name="Yan M."/>
            <person name="Daum C."/>
            <person name="Ng V."/>
            <person name="Clum A."/>
            <person name="Steindorff A."/>
            <person name="Ohm R.A."/>
            <person name="Martin F."/>
            <person name="Silar P."/>
            <person name="Natvig D.O."/>
            <person name="Lalanne C."/>
            <person name="Gautier V."/>
            <person name="Ament-Velasquez S.L."/>
            <person name="Kruys A."/>
            <person name="Hutchinson M.I."/>
            <person name="Powell A.J."/>
            <person name="Barry K."/>
            <person name="Miller A.N."/>
            <person name="Grigoriev I.V."/>
            <person name="Debuchy R."/>
            <person name="Gladieux P."/>
            <person name="Hiltunen Thoren M."/>
            <person name="Johannesson H."/>
        </authorList>
    </citation>
    <scope>NUCLEOTIDE SEQUENCE</scope>
    <source>
        <strain evidence="3">CBS 118394</strain>
    </source>
</reference>
<sequence length="367" mass="39998">MSTNIFPDQDSFAGQAATEQDELIWVPIRIPKASSRSLPGNYSPADSQPFYQNRNPMMMQDTFGAYLPPVSLSPYTMMTTPYLSSSAEAASLPVDSPVMDWSSSELPIGGSFDAALDLELQAYLDAASHGEQQPVAASPDLFTDSPGLFSGLDLSDDALLGLLPELGLETDTYPGLGYNSSPVNGATSWNSTDYAYSPSTHSSPVTSLSSPVAAPASSVSTTSTPSSSVSSPFLMCPEAECSQVIFTRPTDLRYVQSNRLLGRNEQEANCPGHNRKHSREHHHQHQQRRHRQKSPRQDASGGGGGSFRCPVCTKPHLDNRALSRHLWAKHPDFACRTNTKSERAQCHLCEYSGRADNLARHMKRHAK</sequence>
<gene>
    <name evidence="3" type="ORF">B0H66DRAFT_306918</name>
</gene>
<reference evidence="3" key="2">
    <citation type="submission" date="2023-06" db="EMBL/GenBank/DDBJ databases">
        <authorList>
            <consortium name="Lawrence Berkeley National Laboratory"/>
            <person name="Haridas S."/>
            <person name="Hensen N."/>
            <person name="Bonometti L."/>
            <person name="Westerberg I."/>
            <person name="Brannstrom I.O."/>
            <person name="Guillou S."/>
            <person name="Cros-Aarteil S."/>
            <person name="Calhoun S."/>
            <person name="Kuo A."/>
            <person name="Mondo S."/>
            <person name="Pangilinan J."/>
            <person name="Riley R."/>
            <person name="Labutti K."/>
            <person name="Andreopoulos B."/>
            <person name="Lipzen A."/>
            <person name="Chen C."/>
            <person name="Yanf M."/>
            <person name="Daum C."/>
            <person name="Ng V."/>
            <person name="Clum A."/>
            <person name="Steindorff A."/>
            <person name="Ohm R."/>
            <person name="Martin F."/>
            <person name="Silar P."/>
            <person name="Natvig D."/>
            <person name="Lalanne C."/>
            <person name="Gautier V."/>
            <person name="Ament-Velasquez S.L."/>
            <person name="Kruys A."/>
            <person name="Hutchinson M.I."/>
            <person name="Powell A.J."/>
            <person name="Barry K."/>
            <person name="Miller A.N."/>
            <person name="Grigoriev I.V."/>
            <person name="Debuchy R."/>
            <person name="Gladieux P."/>
            <person name="Thoren M.H."/>
            <person name="Johannesson H."/>
        </authorList>
    </citation>
    <scope>NUCLEOTIDE SEQUENCE</scope>
    <source>
        <strain evidence="3">CBS 118394</strain>
    </source>
</reference>
<feature type="compositionally biased region" description="Basic residues" evidence="1">
    <location>
        <begin position="273"/>
        <end position="294"/>
    </location>
</feature>
<dbReference type="AlphaFoldDB" id="A0AAE0I2B7"/>
<feature type="region of interest" description="Disordered" evidence="1">
    <location>
        <begin position="195"/>
        <end position="230"/>
    </location>
</feature>
<feature type="domain" description="C2H2-type" evidence="2">
    <location>
        <begin position="307"/>
        <end position="330"/>
    </location>
</feature>
<evidence type="ECO:0000259" key="2">
    <source>
        <dbReference type="SMART" id="SM00355"/>
    </source>
</evidence>
<name>A0AAE0I2B7_9PEZI</name>